<accession>A0A8X6NF91</accession>
<keyword evidence="3" id="KW-1185">Reference proteome</keyword>
<comment type="caution">
    <text evidence="2">The sequence shown here is derived from an EMBL/GenBank/DDBJ whole genome shotgun (WGS) entry which is preliminary data.</text>
</comment>
<evidence type="ECO:0000313" key="2">
    <source>
        <dbReference type="EMBL" id="GFT12025.1"/>
    </source>
</evidence>
<evidence type="ECO:0000313" key="3">
    <source>
        <dbReference type="Proteomes" id="UP000887013"/>
    </source>
</evidence>
<evidence type="ECO:0000256" key="1">
    <source>
        <dbReference type="SAM" id="Phobius"/>
    </source>
</evidence>
<feature type="transmembrane region" description="Helical" evidence="1">
    <location>
        <begin position="20"/>
        <end position="42"/>
    </location>
</feature>
<sequence>MNLVKRYLKKKYKVNLRKSILPLLGNYGTSSAELVAMIVVGFEEKISKNTSSPSASRKEGHSVYLKWGFRCGGQCLVNGS</sequence>
<organism evidence="2 3">
    <name type="scientific">Nephila pilipes</name>
    <name type="common">Giant wood spider</name>
    <name type="synonym">Nephila maculata</name>
    <dbReference type="NCBI Taxonomy" id="299642"/>
    <lineage>
        <taxon>Eukaryota</taxon>
        <taxon>Metazoa</taxon>
        <taxon>Ecdysozoa</taxon>
        <taxon>Arthropoda</taxon>
        <taxon>Chelicerata</taxon>
        <taxon>Arachnida</taxon>
        <taxon>Araneae</taxon>
        <taxon>Araneomorphae</taxon>
        <taxon>Entelegynae</taxon>
        <taxon>Araneoidea</taxon>
        <taxon>Nephilidae</taxon>
        <taxon>Nephila</taxon>
    </lineage>
</organism>
<dbReference type="Proteomes" id="UP000887013">
    <property type="component" value="Unassembled WGS sequence"/>
</dbReference>
<dbReference type="AlphaFoldDB" id="A0A8X6NF91"/>
<gene>
    <name evidence="2" type="ORF">NPIL_310991</name>
</gene>
<protein>
    <submittedName>
        <fullName evidence="2">Uncharacterized protein</fullName>
    </submittedName>
</protein>
<proteinExistence type="predicted"/>
<name>A0A8X6NF91_NEPPI</name>
<reference evidence="2" key="1">
    <citation type="submission" date="2020-08" db="EMBL/GenBank/DDBJ databases">
        <title>Multicomponent nature underlies the extraordinary mechanical properties of spider dragline silk.</title>
        <authorList>
            <person name="Kono N."/>
            <person name="Nakamura H."/>
            <person name="Mori M."/>
            <person name="Yoshida Y."/>
            <person name="Ohtoshi R."/>
            <person name="Malay A.D."/>
            <person name="Moran D.A.P."/>
            <person name="Tomita M."/>
            <person name="Numata K."/>
            <person name="Arakawa K."/>
        </authorList>
    </citation>
    <scope>NUCLEOTIDE SEQUENCE</scope>
</reference>
<keyword evidence="1" id="KW-0812">Transmembrane</keyword>
<keyword evidence="1" id="KW-1133">Transmembrane helix</keyword>
<keyword evidence="1" id="KW-0472">Membrane</keyword>
<dbReference type="EMBL" id="BMAW01009098">
    <property type="protein sequence ID" value="GFT12025.1"/>
    <property type="molecule type" value="Genomic_DNA"/>
</dbReference>